<evidence type="ECO:0000313" key="3">
    <source>
        <dbReference type="Proteomes" id="UP000443582"/>
    </source>
</evidence>
<proteinExistence type="predicted"/>
<dbReference type="RefSeq" id="WP_115360971.1">
    <property type="nucleotide sequence ID" value="NZ_QDKL01000002.1"/>
</dbReference>
<dbReference type="Proteomes" id="UP000443582">
    <property type="component" value="Unassembled WGS sequence"/>
</dbReference>
<sequence>MILLKLAILSIALLYSTVALAQGKISDKELVATLKCHEVQKTRCLEVQEYGQEFVGPQIDEALNEAQFVDTTRPTIRELVCCEKSTSLRESVVGHIFNEMLPDQVIISLLGQKVVKHTSPTSKANCRNISSVNNVYNDDRFVGPKIPDYIKNSQ</sequence>
<gene>
    <name evidence="2" type="ORF">DAY19_07440</name>
</gene>
<reference evidence="3" key="1">
    <citation type="journal article" date="2019" name="Int. J. Syst. Evol. Microbiol.">
        <title>Halobacteriovorax valvorus sp. nov., a novel prokaryotic predator isolated from coastal seawater of China.</title>
        <authorList>
            <person name="Chen M.-X."/>
        </authorList>
    </citation>
    <scope>NUCLEOTIDE SEQUENCE [LARGE SCALE GENOMIC DNA]</scope>
    <source>
        <strain evidence="3">BL9</strain>
    </source>
</reference>
<name>A0ABY0IG71_9BACT</name>
<accession>A0ABY0IG71</accession>
<feature type="chain" id="PRO_5046878386" evidence="1">
    <location>
        <begin position="22"/>
        <end position="154"/>
    </location>
</feature>
<evidence type="ECO:0000313" key="2">
    <source>
        <dbReference type="EMBL" id="RZF21514.1"/>
    </source>
</evidence>
<keyword evidence="3" id="KW-1185">Reference proteome</keyword>
<comment type="caution">
    <text evidence="2">The sequence shown here is derived from an EMBL/GenBank/DDBJ whole genome shotgun (WGS) entry which is preliminary data.</text>
</comment>
<protein>
    <submittedName>
        <fullName evidence="2">Uncharacterized protein</fullName>
    </submittedName>
</protein>
<feature type="signal peptide" evidence="1">
    <location>
        <begin position="1"/>
        <end position="21"/>
    </location>
</feature>
<dbReference type="EMBL" id="QDKL01000002">
    <property type="protein sequence ID" value="RZF21514.1"/>
    <property type="molecule type" value="Genomic_DNA"/>
</dbReference>
<organism evidence="2 3">
    <name type="scientific">Halobacteriovorax vibrionivorans</name>
    <dbReference type="NCBI Taxonomy" id="2152716"/>
    <lineage>
        <taxon>Bacteria</taxon>
        <taxon>Pseudomonadati</taxon>
        <taxon>Bdellovibrionota</taxon>
        <taxon>Bacteriovoracia</taxon>
        <taxon>Bacteriovoracales</taxon>
        <taxon>Halobacteriovoraceae</taxon>
        <taxon>Halobacteriovorax</taxon>
    </lineage>
</organism>
<evidence type="ECO:0000256" key="1">
    <source>
        <dbReference type="SAM" id="SignalP"/>
    </source>
</evidence>
<keyword evidence="1" id="KW-0732">Signal</keyword>